<comment type="subunit">
    <text evidence="6">Monomer.</text>
</comment>
<dbReference type="CDD" id="cd11375">
    <property type="entry name" value="Peptidase_M54"/>
    <property type="match status" value="1"/>
</dbReference>
<dbReference type="SUPFAM" id="SSF55486">
    <property type="entry name" value="Metalloproteases ('zincins'), catalytic domain"/>
    <property type="match status" value="1"/>
</dbReference>
<evidence type="ECO:0000256" key="3">
    <source>
        <dbReference type="ARBA" id="ARBA00022801"/>
    </source>
</evidence>
<dbReference type="Gene3D" id="3.40.390.10">
    <property type="entry name" value="Collagenase (Catalytic Domain)"/>
    <property type="match status" value="1"/>
</dbReference>
<feature type="binding site" evidence="6">
    <location>
        <position position="150"/>
    </location>
    <ligand>
        <name>Zn(2+)</name>
        <dbReference type="ChEBI" id="CHEBI:29105"/>
        <label>2</label>
    </ligand>
</feature>
<feature type="binding site" evidence="6">
    <location>
        <position position="177"/>
    </location>
    <ligand>
        <name>Zn(2+)</name>
        <dbReference type="ChEBI" id="CHEBI:29105"/>
        <label>2</label>
    </ligand>
</feature>
<evidence type="ECO:0000313" key="7">
    <source>
        <dbReference type="EMBL" id="ABN70151.1"/>
    </source>
</evidence>
<reference evidence="7 8" key="2">
    <citation type="journal article" date="2009" name="Stand. Genomic Sci.">
        <title>Complete genome sequence of Staphylothermus marinus Stetter and Fiala 1986 type strain F1.</title>
        <authorList>
            <person name="Anderson I.J."/>
            <person name="Sun H."/>
            <person name="Lapidus A."/>
            <person name="Copeland A."/>
            <person name="Glavina Del Rio T."/>
            <person name="Tice H."/>
            <person name="Dalin E."/>
            <person name="Lucas S."/>
            <person name="Barry K."/>
            <person name="Land M."/>
            <person name="Richardson P."/>
            <person name="Huber H."/>
            <person name="Kyrpides N.C."/>
        </authorList>
    </citation>
    <scope>NUCLEOTIDE SEQUENCE [LARGE SCALE GENOMIC DNA]</scope>
    <source>
        <strain evidence="8">ATCC 43588 / DSM 3639 / JCM 9404 / F1</strain>
    </source>
</reference>
<keyword evidence="5 6" id="KW-0482">Metalloprotease</keyword>
<dbReference type="EC" id="3.4.-.-" evidence="6"/>
<dbReference type="GO" id="GO:0006508">
    <property type="term" value="P:proteolysis"/>
    <property type="evidence" value="ECO:0007669"/>
    <property type="project" value="UniProtKB-UniRule"/>
</dbReference>
<dbReference type="PANTHER" id="PTHR15910">
    <property type="entry name" value="ARCHAEMETZINCIN"/>
    <property type="match status" value="1"/>
</dbReference>
<evidence type="ECO:0000256" key="6">
    <source>
        <dbReference type="HAMAP-Rule" id="MF_01842"/>
    </source>
</evidence>
<dbReference type="KEGG" id="smr:Smar_1053"/>
<keyword evidence="8" id="KW-1185">Reference proteome</keyword>
<dbReference type="OrthoDB" id="50281at2157"/>
<dbReference type="HOGENOM" id="CLU_108521_2_0_2"/>
<dbReference type="InterPro" id="IPR024079">
    <property type="entry name" value="MetalloPept_cat_dom_sf"/>
</dbReference>
<dbReference type="PANTHER" id="PTHR15910:SF1">
    <property type="entry name" value="ARCHAEMETZINCIN-2"/>
    <property type="match status" value="1"/>
</dbReference>
<proteinExistence type="inferred from homology"/>
<dbReference type="Proteomes" id="UP000000254">
    <property type="component" value="Chromosome"/>
</dbReference>
<feature type="binding site" evidence="6">
    <location>
        <position position="143"/>
    </location>
    <ligand>
        <name>Zn(2+)</name>
        <dbReference type="ChEBI" id="CHEBI:29105"/>
        <label>1</label>
        <note>catalytic</note>
    </ligand>
</feature>
<dbReference type="InterPro" id="IPR012962">
    <property type="entry name" value="Pept_M54_archaemetzincn"/>
</dbReference>
<keyword evidence="4 6" id="KW-0862">Zinc</keyword>
<dbReference type="GeneID" id="4906677"/>
<feature type="binding site" evidence="6">
    <location>
        <position position="149"/>
    </location>
    <ligand>
        <name>Zn(2+)</name>
        <dbReference type="ChEBI" id="CHEBI:29105"/>
        <label>1</label>
        <note>catalytic</note>
    </ligand>
</feature>
<organism evidence="7 8">
    <name type="scientific">Staphylothermus marinus (strain ATCC 43588 / DSM 3639 / JCM 9404 / F1)</name>
    <dbReference type="NCBI Taxonomy" id="399550"/>
    <lineage>
        <taxon>Archaea</taxon>
        <taxon>Thermoproteota</taxon>
        <taxon>Thermoprotei</taxon>
        <taxon>Desulfurococcales</taxon>
        <taxon>Desulfurococcaceae</taxon>
        <taxon>Staphylothermus</taxon>
    </lineage>
</organism>
<accession>A3DNE1</accession>
<feature type="binding site" evidence="6">
    <location>
        <position position="155"/>
    </location>
    <ligand>
        <name>Zn(2+)</name>
        <dbReference type="ChEBI" id="CHEBI:29105"/>
        <label>2</label>
    </ligand>
</feature>
<dbReference type="HAMAP" id="MF_01842">
    <property type="entry name" value="Archaemetzincin"/>
    <property type="match status" value="1"/>
</dbReference>
<dbReference type="RefSeq" id="WP_011839342.1">
    <property type="nucleotide sequence ID" value="NC_009033.1"/>
</dbReference>
<keyword evidence="3 6" id="KW-0378">Hydrolase</keyword>
<evidence type="ECO:0000256" key="1">
    <source>
        <dbReference type="ARBA" id="ARBA00022670"/>
    </source>
</evidence>
<reference evidence="8" key="1">
    <citation type="journal article" date="2009" name="BMC Genomics">
        <title>The complete genome sequence of Staphylothermus marinus reveals differences in sulfur metabolism among heterotrophic Crenarchaeota.</title>
        <authorList>
            <person name="Anderson I.J."/>
            <person name="Dharmarajan L."/>
            <person name="Rodriguez J."/>
            <person name="Hooper S."/>
            <person name="Porat I."/>
            <person name="Ulrich L.E."/>
            <person name="Elkins J.G."/>
            <person name="Mavromatis K."/>
            <person name="Sun H."/>
            <person name="Land M."/>
            <person name="Lapidus A."/>
            <person name="Lucas S."/>
            <person name="Barry K."/>
            <person name="Huber H."/>
            <person name="Zhulin I.B."/>
            <person name="Whitman W.B."/>
            <person name="Mukhopadhyay B."/>
            <person name="Woese C."/>
            <person name="Bristow J."/>
            <person name="Kyrpides N."/>
        </authorList>
    </citation>
    <scope>NUCLEOTIDE SEQUENCE [LARGE SCALE GENOMIC DNA]</scope>
    <source>
        <strain evidence="8">ATCC 43588 / DSM 3639 / JCM 9404 / F1</strain>
    </source>
</reference>
<feature type="binding site" evidence="6">
    <location>
        <position position="139"/>
    </location>
    <ligand>
        <name>Zn(2+)</name>
        <dbReference type="ChEBI" id="CHEBI:29105"/>
        <label>1</label>
        <note>catalytic</note>
    </ligand>
</feature>
<evidence type="ECO:0000256" key="5">
    <source>
        <dbReference type="ARBA" id="ARBA00023049"/>
    </source>
</evidence>
<feature type="active site" description="Proton acceptor" evidence="6">
    <location>
        <position position="140"/>
    </location>
</feature>
<keyword evidence="2 6" id="KW-0479">Metal-binding</keyword>
<comment type="cofactor">
    <cofactor evidence="6">
        <name>Zn(2+)</name>
        <dbReference type="ChEBI" id="CHEBI:29105"/>
    </cofactor>
    <text evidence="6">Binds 2 Zn(2+) ions per subunit. One is catalytic, whereas the other seems to have a structural role.</text>
</comment>
<evidence type="ECO:0000313" key="8">
    <source>
        <dbReference type="Proteomes" id="UP000000254"/>
    </source>
</evidence>
<comment type="function">
    <text evidence="6">Probable zinc metalloprotease whose natural substrate is unknown.</text>
</comment>
<dbReference type="PIRSF" id="PIRSF005785">
    <property type="entry name" value="Zn-prot_arch"/>
    <property type="match status" value="1"/>
</dbReference>
<dbReference type="GO" id="GO:0008237">
    <property type="term" value="F:metallopeptidase activity"/>
    <property type="evidence" value="ECO:0007669"/>
    <property type="project" value="UniProtKB-UniRule"/>
</dbReference>
<feature type="binding site" evidence="6">
    <location>
        <position position="174"/>
    </location>
    <ligand>
        <name>Zn(2+)</name>
        <dbReference type="ChEBI" id="CHEBI:29105"/>
        <label>2</label>
    </ligand>
</feature>
<dbReference type="eggNOG" id="arCOG00458">
    <property type="taxonomic scope" value="Archaea"/>
</dbReference>
<dbReference type="GO" id="GO:0008270">
    <property type="term" value="F:zinc ion binding"/>
    <property type="evidence" value="ECO:0007669"/>
    <property type="project" value="UniProtKB-UniRule"/>
</dbReference>
<evidence type="ECO:0000256" key="2">
    <source>
        <dbReference type="ARBA" id="ARBA00022723"/>
    </source>
</evidence>
<dbReference type="Pfam" id="PF07998">
    <property type="entry name" value="Peptidase_M54"/>
    <property type="match status" value="1"/>
</dbReference>
<evidence type="ECO:0000256" key="4">
    <source>
        <dbReference type="ARBA" id="ARBA00022833"/>
    </source>
</evidence>
<dbReference type="EMBL" id="CP000575">
    <property type="protein sequence ID" value="ABN70151.1"/>
    <property type="molecule type" value="Genomic_DNA"/>
</dbReference>
<dbReference type="NCBIfam" id="NF033823">
    <property type="entry name" value="archmetzin"/>
    <property type="match status" value="1"/>
</dbReference>
<dbReference type="InterPro" id="IPR012091">
    <property type="entry name" value="Pept_M54_archaemetzncn_arc/bac"/>
</dbReference>
<protein>
    <recommendedName>
        <fullName evidence="6">Archaemetzincin</fullName>
        <ecNumber evidence="6">3.4.-.-</ecNumber>
    </recommendedName>
</protein>
<name>A3DNE1_STAMF</name>
<gene>
    <name evidence="6" type="primary">amzA</name>
    <name evidence="7" type="ordered locus">Smar_1053</name>
</gene>
<comment type="similarity">
    <text evidence="6">Belongs to the peptidase M54 family.</text>
</comment>
<keyword evidence="1 6" id="KW-0645">Protease</keyword>
<dbReference type="AlphaFoldDB" id="A3DNE1"/>
<sequence length="186" mass="21726">MLKVLFVPLNRNYVFDYIDDWKNIVADSLSRAGLSSEILIWPSTIKPSMKCFNWARKQYLAPCIIENMGNMFYDYLNEYFIVGIGYIDGYDYGLNFVFGEASPINRIAVVFTRRLDPRFYGEEPNYNLYLERVAKEIVHELGHLLGLSHCKRRTCVMSFSNSVYEVDAKTRFFCETCSNTLRKLNV</sequence>